<evidence type="ECO:0000313" key="3">
    <source>
        <dbReference type="Proteomes" id="UP001314170"/>
    </source>
</evidence>
<proteinExistence type="predicted"/>
<dbReference type="EMBL" id="CAWUPB010000913">
    <property type="protein sequence ID" value="CAK7331738.1"/>
    <property type="molecule type" value="Genomic_DNA"/>
</dbReference>
<organism evidence="2 3">
    <name type="scientific">Dovyalis caffra</name>
    <dbReference type="NCBI Taxonomy" id="77055"/>
    <lineage>
        <taxon>Eukaryota</taxon>
        <taxon>Viridiplantae</taxon>
        <taxon>Streptophyta</taxon>
        <taxon>Embryophyta</taxon>
        <taxon>Tracheophyta</taxon>
        <taxon>Spermatophyta</taxon>
        <taxon>Magnoliopsida</taxon>
        <taxon>eudicotyledons</taxon>
        <taxon>Gunneridae</taxon>
        <taxon>Pentapetalae</taxon>
        <taxon>rosids</taxon>
        <taxon>fabids</taxon>
        <taxon>Malpighiales</taxon>
        <taxon>Salicaceae</taxon>
        <taxon>Flacourtieae</taxon>
        <taxon>Dovyalis</taxon>
    </lineage>
</organism>
<reference evidence="2 3" key="1">
    <citation type="submission" date="2024-01" db="EMBL/GenBank/DDBJ databases">
        <authorList>
            <person name="Waweru B."/>
        </authorList>
    </citation>
    <scope>NUCLEOTIDE SEQUENCE [LARGE SCALE GENOMIC DNA]</scope>
</reference>
<gene>
    <name evidence="2" type="ORF">DCAF_LOCUS8624</name>
</gene>
<sequence>MANSIQTSTTDTTNKNPTKRRKLIPDQNHHHQHHREQPVIPGLPDHISQLCLSLVHPLTLHSVGFSPSTTRPTTPSPPPSPFLYFS</sequence>
<comment type="caution">
    <text evidence="2">The sequence shown here is derived from an EMBL/GenBank/DDBJ whole genome shotgun (WGS) entry which is preliminary data.</text>
</comment>
<dbReference type="Proteomes" id="UP001314170">
    <property type="component" value="Unassembled WGS sequence"/>
</dbReference>
<feature type="compositionally biased region" description="Low complexity" evidence="1">
    <location>
        <begin position="7"/>
        <end position="16"/>
    </location>
</feature>
<evidence type="ECO:0000313" key="2">
    <source>
        <dbReference type="EMBL" id="CAK7331738.1"/>
    </source>
</evidence>
<keyword evidence="3" id="KW-1185">Reference proteome</keyword>
<name>A0AAV1RCG0_9ROSI</name>
<accession>A0AAV1RCG0</accession>
<feature type="region of interest" description="Disordered" evidence="1">
    <location>
        <begin position="62"/>
        <end position="86"/>
    </location>
</feature>
<dbReference type="AlphaFoldDB" id="A0AAV1RCG0"/>
<evidence type="ECO:0000256" key="1">
    <source>
        <dbReference type="SAM" id="MobiDB-lite"/>
    </source>
</evidence>
<protein>
    <submittedName>
        <fullName evidence="2">Uncharacterized protein</fullName>
    </submittedName>
</protein>
<feature type="region of interest" description="Disordered" evidence="1">
    <location>
        <begin position="1"/>
        <end position="44"/>
    </location>
</feature>
<feature type="compositionally biased region" description="Pro residues" evidence="1">
    <location>
        <begin position="74"/>
        <end position="86"/>
    </location>
</feature>